<dbReference type="InterPro" id="IPR050999">
    <property type="entry name" value="ADP-ribosyltransferase_ARG"/>
</dbReference>
<name>X1SBN4_9ZZZZ</name>
<keyword evidence="5" id="KW-0800">Toxin</keyword>
<comment type="catalytic activity">
    <reaction evidence="10">
        <text>L-arginyl-[protein] + NAD(+) = N(omega)-(ADP-D-ribosyl)-L-arginyl-[protein] + nicotinamide + H(+)</text>
        <dbReference type="Rhea" id="RHEA:19149"/>
        <dbReference type="Rhea" id="RHEA-COMP:10532"/>
        <dbReference type="Rhea" id="RHEA-COMP:15087"/>
        <dbReference type="ChEBI" id="CHEBI:15378"/>
        <dbReference type="ChEBI" id="CHEBI:17154"/>
        <dbReference type="ChEBI" id="CHEBI:29965"/>
        <dbReference type="ChEBI" id="CHEBI:57540"/>
        <dbReference type="ChEBI" id="CHEBI:142554"/>
        <dbReference type="EC" id="2.4.2.31"/>
    </reaction>
</comment>
<keyword evidence="4" id="KW-0964">Secreted</keyword>
<organism evidence="11">
    <name type="scientific">marine sediment metagenome</name>
    <dbReference type="NCBI Taxonomy" id="412755"/>
    <lineage>
        <taxon>unclassified sequences</taxon>
        <taxon>metagenomes</taxon>
        <taxon>ecological metagenomes</taxon>
    </lineage>
</organism>
<comment type="subcellular location">
    <subcellularLocation>
        <location evidence="1">Secreted</location>
    </subcellularLocation>
</comment>
<dbReference type="Pfam" id="PF01129">
    <property type="entry name" value="ART"/>
    <property type="match status" value="1"/>
</dbReference>
<dbReference type="PANTHER" id="PTHR10339:SF25">
    <property type="entry name" value="SECRETED EXOENZYME S"/>
    <property type="match status" value="1"/>
</dbReference>
<keyword evidence="9" id="KW-0843">Virulence</keyword>
<gene>
    <name evidence="11" type="ORF">S12H4_38211</name>
</gene>
<reference evidence="11" key="1">
    <citation type="journal article" date="2014" name="Front. Microbiol.">
        <title>High frequency of phylogenetically diverse reductive dehalogenase-homologous genes in deep subseafloor sedimentary metagenomes.</title>
        <authorList>
            <person name="Kawai M."/>
            <person name="Futagami T."/>
            <person name="Toyoda A."/>
            <person name="Takaki Y."/>
            <person name="Nishi S."/>
            <person name="Hori S."/>
            <person name="Arai W."/>
            <person name="Tsubouchi T."/>
            <person name="Morono Y."/>
            <person name="Uchiyama I."/>
            <person name="Ito T."/>
            <person name="Fujiyama A."/>
            <person name="Inagaki F."/>
            <person name="Takami H."/>
        </authorList>
    </citation>
    <scope>NUCLEOTIDE SEQUENCE</scope>
    <source>
        <strain evidence="11">Expedition CK06-06</strain>
    </source>
</reference>
<keyword evidence="8" id="KW-0548">Nucleotidyltransferase</keyword>
<evidence type="ECO:0000256" key="2">
    <source>
        <dbReference type="ARBA" id="ARBA00009558"/>
    </source>
</evidence>
<comment type="caution">
    <text evidence="11">The sequence shown here is derived from an EMBL/GenBank/DDBJ whole genome shotgun (WGS) entry which is preliminary data.</text>
</comment>
<evidence type="ECO:0000256" key="9">
    <source>
        <dbReference type="ARBA" id="ARBA00023026"/>
    </source>
</evidence>
<dbReference type="GO" id="GO:0003950">
    <property type="term" value="F:NAD+ poly-ADP-ribosyltransferase activity"/>
    <property type="evidence" value="ECO:0007669"/>
    <property type="project" value="TreeGrafter"/>
</dbReference>
<dbReference type="EC" id="2.4.2.31" evidence="3"/>
<evidence type="ECO:0000313" key="11">
    <source>
        <dbReference type="EMBL" id="GAI90393.1"/>
    </source>
</evidence>
<dbReference type="Gene3D" id="3.90.176.10">
    <property type="entry name" value="Toxin ADP-ribosyltransferase, Chain A, domain 1"/>
    <property type="match status" value="1"/>
</dbReference>
<comment type="similarity">
    <text evidence="2">Belongs to the Arg-specific ADP-ribosyltransferase family.</text>
</comment>
<evidence type="ECO:0000256" key="6">
    <source>
        <dbReference type="ARBA" id="ARBA00022676"/>
    </source>
</evidence>
<accession>X1SBN4</accession>
<dbReference type="GO" id="GO:0090729">
    <property type="term" value="F:toxin activity"/>
    <property type="evidence" value="ECO:0007669"/>
    <property type="project" value="UniProtKB-KW"/>
</dbReference>
<dbReference type="GO" id="GO:0016779">
    <property type="term" value="F:nucleotidyltransferase activity"/>
    <property type="evidence" value="ECO:0007669"/>
    <property type="project" value="UniProtKB-KW"/>
</dbReference>
<proteinExistence type="inferred from homology"/>
<evidence type="ECO:0000256" key="10">
    <source>
        <dbReference type="ARBA" id="ARBA00047597"/>
    </source>
</evidence>
<dbReference type="GO" id="GO:0106274">
    <property type="term" value="F:NAD+-protein-arginine ADP-ribosyltransferase activity"/>
    <property type="evidence" value="ECO:0007669"/>
    <property type="project" value="UniProtKB-EC"/>
</dbReference>
<evidence type="ECO:0000256" key="4">
    <source>
        <dbReference type="ARBA" id="ARBA00022525"/>
    </source>
</evidence>
<dbReference type="SUPFAM" id="SSF56399">
    <property type="entry name" value="ADP-ribosylation"/>
    <property type="match status" value="1"/>
</dbReference>
<evidence type="ECO:0000256" key="5">
    <source>
        <dbReference type="ARBA" id="ARBA00022656"/>
    </source>
</evidence>
<dbReference type="GO" id="GO:0005576">
    <property type="term" value="C:extracellular region"/>
    <property type="evidence" value="ECO:0007669"/>
    <property type="project" value="UniProtKB-SubCell"/>
</dbReference>
<evidence type="ECO:0000256" key="1">
    <source>
        <dbReference type="ARBA" id="ARBA00004613"/>
    </source>
</evidence>
<dbReference type="AlphaFoldDB" id="X1SBN4"/>
<dbReference type="EMBL" id="BARW01022974">
    <property type="protein sequence ID" value="GAI90393.1"/>
    <property type="molecule type" value="Genomic_DNA"/>
</dbReference>
<evidence type="ECO:0000256" key="8">
    <source>
        <dbReference type="ARBA" id="ARBA00022695"/>
    </source>
</evidence>
<dbReference type="InterPro" id="IPR000768">
    <property type="entry name" value="ART"/>
</dbReference>
<sequence>MPKDKAIEQFIKDAKLKGKVFTPKEAEEIWKHVKAYSGGAYRDLRSYQMNPAKFIRLQKPEFVKVIKKIDNNLGEFFKYSAKYKKEGILYRGINIDERAFSAFKKGRIIDMGGTSSFSSSKDVAQNFGNAIFKVENKTGASIKHISFTSVENEVILAKDTKFKVLNVSWNKNKKIGEILLGEV</sequence>
<dbReference type="PANTHER" id="PTHR10339">
    <property type="entry name" value="ADP-RIBOSYLTRANSFERASE"/>
    <property type="match status" value="1"/>
</dbReference>
<dbReference type="PROSITE" id="PS51996">
    <property type="entry name" value="TR_MART"/>
    <property type="match status" value="1"/>
</dbReference>
<evidence type="ECO:0000256" key="3">
    <source>
        <dbReference type="ARBA" id="ARBA00012031"/>
    </source>
</evidence>
<keyword evidence="7" id="KW-0808">Transferase</keyword>
<protein>
    <recommendedName>
        <fullName evidence="3">NAD(+)--protein-arginine ADP-ribosyltransferase</fullName>
        <ecNumber evidence="3">2.4.2.31</ecNumber>
    </recommendedName>
</protein>
<evidence type="ECO:0000256" key="7">
    <source>
        <dbReference type="ARBA" id="ARBA00022679"/>
    </source>
</evidence>
<keyword evidence="6" id="KW-0328">Glycosyltransferase</keyword>